<dbReference type="EMBL" id="CP042912">
    <property type="protein sequence ID" value="QEG24796.1"/>
    <property type="molecule type" value="Genomic_DNA"/>
</dbReference>
<organism evidence="1 2">
    <name type="scientific">Mariniblastus fucicola</name>
    <dbReference type="NCBI Taxonomy" id="980251"/>
    <lineage>
        <taxon>Bacteria</taxon>
        <taxon>Pseudomonadati</taxon>
        <taxon>Planctomycetota</taxon>
        <taxon>Planctomycetia</taxon>
        <taxon>Pirellulales</taxon>
        <taxon>Pirellulaceae</taxon>
        <taxon>Mariniblastus</taxon>
    </lineage>
</organism>
<accession>A0A5B9PJF3</accession>
<evidence type="ECO:0000313" key="1">
    <source>
        <dbReference type="EMBL" id="QEG24796.1"/>
    </source>
</evidence>
<proteinExistence type="predicted"/>
<dbReference type="OrthoDB" id="274993at2"/>
<protein>
    <recommendedName>
        <fullName evidence="3">DUF1257 domain-containing protein</fullName>
    </recommendedName>
</protein>
<evidence type="ECO:0000313" key="2">
    <source>
        <dbReference type="Proteomes" id="UP000322214"/>
    </source>
</evidence>
<evidence type="ECO:0008006" key="3">
    <source>
        <dbReference type="Google" id="ProtNLM"/>
    </source>
</evidence>
<dbReference type="AlphaFoldDB" id="A0A5B9PJF3"/>
<reference evidence="1 2" key="1">
    <citation type="submission" date="2019-08" db="EMBL/GenBank/DDBJ databases">
        <title>Deep-cultivation of Planctomycetes and their phenomic and genomic characterization uncovers novel biology.</title>
        <authorList>
            <person name="Wiegand S."/>
            <person name="Jogler M."/>
            <person name="Boedeker C."/>
            <person name="Pinto D."/>
            <person name="Vollmers J."/>
            <person name="Rivas-Marin E."/>
            <person name="Kohn T."/>
            <person name="Peeters S.H."/>
            <person name="Heuer A."/>
            <person name="Rast P."/>
            <person name="Oberbeckmann S."/>
            <person name="Bunk B."/>
            <person name="Jeske O."/>
            <person name="Meyerdierks A."/>
            <person name="Storesund J.E."/>
            <person name="Kallscheuer N."/>
            <person name="Luecker S."/>
            <person name="Lage O.M."/>
            <person name="Pohl T."/>
            <person name="Merkel B.J."/>
            <person name="Hornburger P."/>
            <person name="Mueller R.-W."/>
            <person name="Bruemmer F."/>
            <person name="Labrenz M."/>
            <person name="Spormann A.M."/>
            <person name="Op den Camp H."/>
            <person name="Overmann J."/>
            <person name="Amann R."/>
            <person name="Jetten M.S.M."/>
            <person name="Mascher T."/>
            <person name="Medema M.H."/>
            <person name="Devos D.P."/>
            <person name="Kaster A.-K."/>
            <person name="Ovreas L."/>
            <person name="Rohde M."/>
            <person name="Galperin M.Y."/>
            <person name="Jogler C."/>
        </authorList>
    </citation>
    <scope>NUCLEOTIDE SEQUENCE [LARGE SCALE GENOMIC DNA]</scope>
    <source>
        <strain evidence="1 2">FC18</strain>
    </source>
</reference>
<sequence>MSHIVSIQIEVRDEAAVQAACSRLHLPRATRGTFELYSSTETGLGVELPHWKYPVVANTETGQLRFDNYGGRWGSQEFLDQFLQGYAIEKAKIEARKKGHSCVEQQLYNGSIKLTVQVGGAV</sequence>
<gene>
    <name evidence="1" type="ORF">MFFC18_47190</name>
</gene>
<dbReference type="Proteomes" id="UP000322214">
    <property type="component" value="Chromosome"/>
</dbReference>
<dbReference type="STRING" id="980251.GCA_001642875_00850"/>
<keyword evidence="2" id="KW-1185">Reference proteome</keyword>
<name>A0A5B9PJF3_9BACT</name>
<dbReference type="KEGG" id="mff:MFFC18_47190"/>